<dbReference type="RefSeq" id="WP_029162299.1">
    <property type="nucleotide sequence ID" value="NZ_CP009933.1"/>
</dbReference>
<dbReference type="STRING" id="1548.CSCA_4063"/>
<dbReference type="EMBL" id="CP009933">
    <property type="protein sequence ID" value="AKA71188.1"/>
    <property type="molecule type" value="Genomic_DNA"/>
</dbReference>
<proteinExistence type="predicted"/>
<keyword evidence="2" id="KW-1185">Reference proteome</keyword>
<evidence type="ECO:0000313" key="1">
    <source>
        <dbReference type="EMBL" id="AKA71188.1"/>
    </source>
</evidence>
<name>A0A0E3M9L9_CLOSL</name>
<organism evidence="1 2">
    <name type="scientific">Clostridium scatologenes</name>
    <dbReference type="NCBI Taxonomy" id="1548"/>
    <lineage>
        <taxon>Bacteria</taxon>
        <taxon>Bacillati</taxon>
        <taxon>Bacillota</taxon>
        <taxon>Clostridia</taxon>
        <taxon>Eubacteriales</taxon>
        <taxon>Clostridiaceae</taxon>
        <taxon>Clostridium</taxon>
    </lineage>
</organism>
<evidence type="ECO:0000313" key="2">
    <source>
        <dbReference type="Proteomes" id="UP000033115"/>
    </source>
</evidence>
<dbReference type="Proteomes" id="UP000033115">
    <property type="component" value="Chromosome"/>
</dbReference>
<sequence>MTIVGKNCSVCPDFGKQCQGKAEDCICRRCPRSLGKCLITRYCTETESILN</sequence>
<gene>
    <name evidence="1" type="ORF">CSCA_4063</name>
</gene>
<accession>A0A0E3M9L9</accession>
<dbReference type="KEGG" id="csq:CSCA_4063"/>
<dbReference type="HOGENOM" id="CLU_195858_0_0_9"/>
<dbReference type="AlphaFoldDB" id="A0A0E3M9L9"/>
<reference evidence="1 2" key="1">
    <citation type="journal article" date="2015" name="J. Biotechnol.">
        <title>Complete genome sequence of a malodorant-producing acetogen, Clostridium scatologenes ATCC 25775(T).</title>
        <authorList>
            <person name="Zhu Z."/>
            <person name="Guo T."/>
            <person name="Zheng H."/>
            <person name="Song T."/>
            <person name="Ouyang P."/>
            <person name="Xie J."/>
        </authorList>
    </citation>
    <scope>NUCLEOTIDE SEQUENCE [LARGE SCALE GENOMIC DNA]</scope>
    <source>
        <strain evidence="1 2">ATCC 25775</strain>
    </source>
</reference>
<protein>
    <submittedName>
        <fullName evidence="1">Uncharacterized protein</fullName>
    </submittedName>
</protein>